<dbReference type="Gene3D" id="1.10.860.10">
    <property type="entry name" value="DNAb Helicase, Chain A"/>
    <property type="match status" value="1"/>
</dbReference>
<dbReference type="FunFam" id="3.90.980.10:FF:000001">
    <property type="entry name" value="DNA primase"/>
    <property type="match status" value="1"/>
</dbReference>
<dbReference type="SUPFAM" id="SSF56731">
    <property type="entry name" value="DNA primase core"/>
    <property type="match status" value="1"/>
</dbReference>
<evidence type="ECO:0000256" key="8">
    <source>
        <dbReference type="ARBA" id="ARBA00022833"/>
    </source>
</evidence>
<dbReference type="SMART" id="SM00493">
    <property type="entry name" value="TOPRIM"/>
    <property type="match status" value="1"/>
</dbReference>
<dbReference type="Pfam" id="PF10410">
    <property type="entry name" value="DnaB_bind"/>
    <property type="match status" value="1"/>
</dbReference>
<sequence length="603" mass="69486">MQRIPEETIEQIRTSNDVVDVISEYVQLTKRGRNWFGLCPFHGEQTPSFSVSQDKQIFHCFGCGAGGNAITFVMDIDNLTFQEALSKLGSRVGVELDIEPQTGQSKIISKEETRMKEAHIFAMNYYHHLLLNTEEGEKALLYLEERGFSRELIEQYKIGWSLPNWDALTKLLERKGFVPVEMVECGLLIKKENKNEYFDRFRERIMFPVQDEAGHTIAFSGRVLNMETQDAKYMNSPESPIFQKSKVLYNLDVSRPVIRKKSKVIVMEGFMDVIAAAKAGIMNTVATMGTALTKEHIHKLKRLTDTVTLCYDGDAAGFEAAKRAAQLLVQEKIKTEIAILPNQMDPDDFVQQNGAEAFEKQIIDRPHAFLSFMMMAARRNKNFQFENDTLQYVQEVLEYFVGNSSPVERDLYIRQLAKETNISEEAIYQQFRKVEGKSIKQQSRQQAPPIAQNIPVNRKKVQAIDRAEKLLLAHMLHQVDIVDRIHQEHGLHVFIHDSYEAIFVRLIGFYDTYPQADTHRFLEILEDTDLRNLVMEATLTERDPEHASEEVSDCLRQINKHRIMLQIHEKMHESKEAEKSLNMKRALELAIQIIDLKKSLSVI</sequence>
<keyword evidence="10 12" id="KW-0238">DNA-binding</keyword>
<dbReference type="Pfam" id="PF01807">
    <property type="entry name" value="Zn_ribbon_DnaG"/>
    <property type="match status" value="1"/>
</dbReference>
<dbReference type="FunFam" id="3.90.580.10:FF:000001">
    <property type="entry name" value="DNA primase"/>
    <property type="match status" value="1"/>
</dbReference>
<dbReference type="EMBL" id="CP038015">
    <property type="protein sequence ID" value="QBP40879.1"/>
    <property type="molecule type" value="Genomic_DNA"/>
</dbReference>
<dbReference type="EC" id="2.7.7.101" evidence="12"/>
<dbReference type="Pfam" id="PF13155">
    <property type="entry name" value="Toprim_2"/>
    <property type="match status" value="1"/>
</dbReference>
<proteinExistence type="inferred from homology"/>
<evidence type="ECO:0000256" key="3">
    <source>
        <dbReference type="ARBA" id="ARBA00022679"/>
    </source>
</evidence>
<keyword evidence="11 12" id="KW-0804">Transcription</keyword>
<evidence type="ECO:0000256" key="1">
    <source>
        <dbReference type="ARBA" id="ARBA00022478"/>
    </source>
</evidence>
<comment type="subunit">
    <text evidence="12">Monomer. Interacts with DnaB.</text>
</comment>
<comment type="similarity">
    <text evidence="12 13">Belongs to the DnaG primase family.</text>
</comment>
<evidence type="ECO:0000256" key="13">
    <source>
        <dbReference type="PIRNR" id="PIRNR002811"/>
    </source>
</evidence>
<comment type="catalytic activity">
    <reaction evidence="12">
        <text>ssDNA + n NTP = ssDNA/pppN(pN)n-1 hybrid + (n-1) diphosphate.</text>
        <dbReference type="EC" id="2.7.7.101"/>
    </reaction>
</comment>
<evidence type="ECO:0000256" key="9">
    <source>
        <dbReference type="ARBA" id="ARBA00022842"/>
    </source>
</evidence>
<evidence type="ECO:0000256" key="12">
    <source>
        <dbReference type="HAMAP-Rule" id="MF_00974"/>
    </source>
</evidence>
<keyword evidence="1 12" id="KW-0240">DNA-directed RNA polymerase</keyword>
<dbReference type="PANTHER" id="PTHR30313">
    <property type="entry name" value="DNA PRIMASE"/>
    <property type="match status" value="1"/>
</dbReference>
<dbReference type="SUPFAM" id="SSF57783">
    <property type="entry name" value="Zinc beta-ribbon"/>
    <property type="match status" value="1"/>
</dbReference>
<keyword evidence="4 12" id="KW-0548">Nucleotidyltransferase</keyword>
<dbReference type="GO" id="GO:0000428">
    <property type="term" value="C:DNA-directed RNA polymerase complex"/>
    <property type="evidence" value="ECO:0007669"/>
    <property type="project" value="UniProtKB-KW"/>
</dbReference>
<dbReference type="Proteomes" id="UP000294292">
    <property type="component" value="Chromosome"/>
</dbReference>
<keyword evidence="5 12" id="KW-0235">DNA replication</keyword>
<evidence type="ECO:0000256" key="2">
    <source>
        <dbReference type="ARBA" id="ARBA00022515"/>
    </source>
</evidence>
<dbReference type="InterPro" id="IPR034151">
    <property type="entry name" value="TOPRIM_DnaG_bac"/>
</dbReference>
<feature type="domain" description="Toprim" evidence="15">
    <location>
        <begin position="262"/>
        <end position="341"/>
    </location>
</feature>
<dbReference type="Gene3D" id="3.90.980.10">
    <property type="entry name" value="DNA primase, catalytic core, N-terminal domain"/>
    <property type="match status" value="1"/>
</dbReference>
<keyword evidence="8 12" id="KW-0862">Zinc</keyword>
<gene>
    <name evidence="12" type="primary">dnaG</name>
    <name evidence="16" type="ORF">E2636_06965</name>
</gene>
<reference evidence="16 17" key="1">
    <citation type="submission" date="2019-03" db="EMBL/GenBank/DDBJ databases">
        <title>Complete genome sequence of Paenisporosarcina antarctica CGMCC 1.6503T.</title>
        <authorList>
            <person name="Rong J.-C."/>
            <person name="Chi N.-Y."/>
            <person name="Zhang Q.-F."/>
        </authorList>
    </citation>
    <scope>NUCLEOTIDE SEQUENCE [LARGE SCALE GENOMIC DNA]</scope>
    <source>
        <strain evidence="16 17">CGMCC 1.6503</strain>
    </source>
</reference>
<dbReference type="PIRSF" id="PIRSF002811">
    <property type="entry name" value="DnaG"/>
    <property type="match status" value="1"/>
</dbReference>
<comment type="domain">
    <text evidence="12">Contains an N-terminal zinc-binding domain, a central core domain that contains the primase activity, and a C-terminal DnaB-binding domain.</text>
</comment>
<dbReference type="Pfam" id="PF08275">
    <property type="entry name" value="DNAG_N"/>
    <property type="match status" value="1"/>
</dbReference>
<evidence type="ECO:0000256" key="10">
    <source>
        <dbReference type="ARBA" id="ARBA00023125"/>
    </source>
</evidence>
<dbReference type="InterPro" id="IPR006295">
    <property type="entry name" value="DNA_primase_DnaG"/>
</dbReference>
<keyword evidence="7 12" id="KW-0863">Zinc-finger</keyword>
<comment type="function">
    <text evidence="12 13">RNA polymerase that catalyzes the synthesis of short RNA molecules used as primers for DNA polymerase during DNA replication.</text>
</comment>
<dbReference type="GO" id="GO:0006269">
    <property type="term" value="P:DNA replication, synthesis of primer"/>
    <property type="evidence" value="ECO:0007669"/>
    <property type="project" value="UniProtKB-UniRule"/>
</dbReference>
<dbReference type="SMART" id="SM00400">
    <property type="entry name" value="ZnF_CHCC"/>
    <property type="match status" value="1"/>
</dbReference>
<dbReference type="InterPro" id="IPR019475">
    <property type="entry name" value="DNA_primase_DnaB-bd"/>
</dbReference>
<dbReference type="GO" id="GO:0005737">
    <property type="term" value="C:cytoplasm"/>
    <property type="evidence" value="ECO:0007669"/>
    <property type="project" value="TreeGrafter"/>
</dbReference>
<dbReference type="AlphaFoldDB" id="A0A4P6ZXQ2"/>
<accession>A0A4P6ZXQ2</accession>
<keyword evidence="6 12" id="KW-0479">Metal-binding</keyword>
<evidence type="ECO:0000256" key="11">
    <source>
        <dbReference type="ARBA" id="ARBA00023163"/>
    </source>
</evidence>
<evidence type="ECO:0000256" key="6">
    <source>
        <dbReference type="ARBA" id="ARBA00022723"/>
    </source>
</evidence>
<feature type="zinc finger region" description="CHC2-type" evidence="12 14">
    <location>
        <begin position="39"/>
        <end position="63"/>
    </location>
</feature>
<evidence type="ECO:0000256" key="5">
    <source>
        <dbReference type="ARBA" id="ARBA00022705"/>
    </source>
</evidence>
<evidence type="ECO:0000313" key="17">
    <source>
        <dbReference type="Proteomes" id="UP000294292"/>
    </source>
</evidence>
<dbReference type="InterPro" id="IPR002694">
    <property type="entry name" value="Znf_CHC2"/>
</dbReference>
<keyword evidence="17" id="KW-1185">Reference proteome</keyword>
<dbReference type="Gene3D" id="3.40.1360.10">
    <property type="match status" value="1"/>
</dbReference>
<dbReference type="InterPro" id="IPR036977">
    <property type="entry name" value="DNA_primase_Znf_CHC2"/>
</dbReference>
<dbReference type="KEGG" id="panc:E2636_06965"/>
<dbReference type="FunFam" id="3.40.1360.10:FF:000002">
    <property type="entry name" value="DNA primase"/>
    <property type="match status" value="1"/>
</dbReference>
<dbReference type="Gene3D" id="3.90.580.10">
    <property type="entry name" value="Zinc finger, CHC2-type domain"/>
    <property type="match status" value="1"/>
</dbReference>
<evidence type="ECO:0000256" key="14">
    <source>
        <dbReference type="PIRSR" id="PIRSR002811-1"/>
    </source>
</evidence>
<dbReference type="GO" id="GO:1990077">
    <property type="term" value="C:primosome complex"/>
    <property type="evidence" value="ECO:0007669"/>
    <property type="project" value="UniProtKB-KW"/>
</dbReference>
<name>A0A4P6ZXQ2_9BACL</name>
<dbReference type="InterPro" id="IPR006171">
    <property type="entry name" value="TOPRIM_dom"/>
</dbReference>
<dbReference type="InterPro" id="IPR016136">
    <property type="entry name" value="DNA_helicase_N/primase_C"/>
</dbReference>
<dbReference type="InterPro" id="IPR030846">
    <property type="entry name" value="DnaG_bac"/>
</dbReference>
<dbReference type="InterPro" id="IPR037068">
    <property type="entry name" value="DNA_primase_core_N_sf"/>
</dbReference>
<organism evidence="16 17">
    <name type="scientific">Paenisporosarcina antarctica</name>
    <dbReference type="NCBI Taxonomy" id="417367"/>
    <lineage>
        <taxon>Bacteria</taxon>
        <taxon>Bacillati</taxon>
        <taxon>Bacillota</taxon>
        <taxon>Bacilli</taxon>
        <taxon>Bacillales</taxon>
        <taxon>Caryophanaceae</taxon>
        <taxon>Paenisporosarcina</taxon>
    </lineage>
</organism>
<evidence type="ECO:0000259" key="15">
    <source>
        <dbReference type="PROSITE" id="PS50880"/>
    </source>
</evidence>
<dbReference type="HAMAP" id="MF_00974">
    <property type="entry name" value="DNA_primase_DnaG"/>
    <property type="match status" value="1"/>
</dbReference>
<dbReference type="NCBIfam" id="TIGR01391">
    <property type="entry name" value="dnaG"/>
    <property type="match status" value="1"/>
</dbReference>
<protein>
    <recommendedName>
        <fullName evidence="12 13">DNA primase</fullName>
        <ecNumber evidence="12">2.7.7.101</ecNumber>
    </recommendedName>
</protein>
<dbReference type="RefSeq" id="WP_134209552.1">
    <property type="nucleotide sequence ID" value="NZ_CP038015.1"/>
</dbReference>
<dbReference type="GO" id="GO:0003899">
    <property type="term" value="F:DNA-directed RNA polymerase activity"/>
    <property type="evidence" value="ECO:0007669"/>
    <property type="project" value="UniProtKB-UniRule"/>
</dbReference>
<evidence type="ECO:0000256" key="7">
    <source>
        <dbReference type="ARBA" id="ARBA00022771"/>
    </source>
</evidence>
<dbReference type="InterPro" id="IPR050219">
    <property type="entry name" value="DnaG_primase"/>
</dbReference>
<dbReference type="PROSITE" id="PS50880">
    <property type="entry name" value="TOPRIM"/>
    <property type="match status" value="1"/>
</dbReference>
<dbReference type="OrthoDB" id="9803773at2"/>
<dbReference type="InterPro" id="IPR013264">
    <property type="entry name" value="DNAG_N"/>
</dbReference>
<evidence type="ECO:0000256" key="4">
    <source>
        <dbReference type="ARBA" id="ARBA00022695"/>
    </source>
</evidence>
<dbReference type="CDD" id="cd03364">
    <property type="entry name" value="TOPRIM_DnaG_primases"/>
    <property type="match status" value="1"/>
</dbReference>
<keyword evidence="2 12" id="KW-0639">Primosome</keyword>
<evidence type="ECO:0000313" key="16">
    <source>
        <dbReference type="EMBL" id="QBP40879.1"/>
    </source>
</evidence>
<keyword evidence="9" id="KW-0460">Magnesium</keyword>
<dbReference type="PANTHER" id="PTHR30313:SF2">
    <property type="entry name" value="DNA PRIMASE"/>
    <property type="match status" value="1"/>
</dbReference>
<dbReference type="GO" id="GO:0008270">
    <property type="term" value="F:zinc ion binding"/>
    <property type="evidence" value="ECO:0007669"/>
    <property type="project" value="UniProtKB-UniRule"/>
</dbReference>
<dbReference type="GO" id="GO:0003677">
    <property type="term" value="F:DNA binding"/>
    <property type="evidence" value="ECO:0007669"/>
    <property type="project" value="UniProtKB-KW"/>
</dbReference>
<keyword evidence="3 12" id="KW-0808">Transferase</keyword>
<comment type="cofactor">
    <cofactor evidence="12 13 14">
        <name>Zn(2+)</name>
        <dbReference type="ChEBI" id="CHEBI:29105"/>
    </cofactor>
    <text evidence="12 13 14">Binds 1 zinc ion per monomer.</text>
</comment>